<dbReference type="CDD" id="cd06261">
    <property type="entry name" value="TM_PBP2"/>
    <property type="match status" value="1"/>
</dbReference>
<proteinExistence type="inferred from homology"/>
<keyword evidence="3 9" id="KW-0813">Transport</keyword>
<feature type="transmembrane region" description="Helical" evidence="9">
    <location>
        <begin position="196"/>
        <end position="217"/>
    </location>
</feature>
<dbReference type="SUPFAM" id="SSF161098">
    <property type="entry name" value="MetI-like"/>
    <property type="match status" value="1"/>
</dbReference>
<evidence type="ECO:0000256" key="7">
    <source>
        <dbReference type="ARBA" id="ARBA00022989"/>
    </source>
</evidence>
<evidence type="ECO:0000256" key="4">
    <source>
        <dbReference type="ARBA" id="ARBA00022475"/>
    </source>
</evidence>
<comment type="caution">
    <text evidence="11">The sequence shown here is derived from an EMBL/GenBank/DDBJ whole genome shotgun (WGS) entry which is preliminary data.</text>
</comment>
<dbReference type="InterPro" id="IPR000515">
    <property type="entry name" value="MetI-like"/>
</dbReference>
<comment type="subcellular location">
    <subcellularLocation>
        <location evidence="1">Cell inner membrane</location>
        <topology evidence="1">Multi-pass membrane protein</topology>
    </subcellularLocation>
    <subcellularLocation>
        <location evidence="9">Cell membrane</location>
        <topology evidence="9">Multi-pass membrane protein</topology>
    </subcellularLocation>
</comment>
<dbReference type="PROSITE" id="PS50928">
    <property type="entry name" value="ABC_TM1"/>
    <property type="match status" value="1"/>
</dbReference>
<dbReference type="InterPro" id="IPR035906">
    <property type="entry name" value="MetI-like_sf"/>
</dbReference>
<feature type="transmembrane region" description="Helical" evidence="9">
    <location>
        <begin position="98"/>
        <end position="115"/>
    </location>
</feature>
<dbReference type="InterPro" id="IPR043429">
    <property type="entry name" value="ArtM/GltK/GlnP/TcyL/YhdX-like"/>
</dbReference>
<evidence type="ECO:0000256" key="1">
    <source>
        <dbReference type="ARBA" id="ARBA00004429"/>
    </source>
</evidence>
<accession>A0A839SYS6</accession>
<dbReference type="RefSeq" id="WP_246377911.1">
    <property type="nucleotide sequence ID" value="NZ_JACHXA010000010.1"/>
</dbReference>
<keyword evidence="5 9" id="KW-0812">Transmembrane</keyword>
<dbReference type="GO" id="GO:0006865">
    <property type="term" value="P:amino acid transport"/>
    <property type="evidence" value="ECO:0007669"/>
    <property type="project" value="UniProtKB-KW"/>
</dbReference>
<keyword evidence="4" id="KW-1003">Cell membrane</keyword>
<sequence length="335" mass="37206">MARRCRLPSVGGRFMMDSVFTLFERPLARRWIGYWFGVFLFALVDLRDTMIGEFLRPAIGEPGESGLWGRFACGLVVTALIWLDAIIVGLLPKRVRLPLVWGQLFVLFMAFFYSFDLSYSFIGKKVGFLITQGAFTTIYISLVSIAIACVIALVAALAKLSKNPIAYGISSFYISFFRGLPLLMQIYLIYIGLPQMGFVVDPVPAGIAALSLCYGAYMAEIFRAGIIGVAQGQYEAASALGLKHVVIMRKIVLPQAMKLIVPPTGNQFIAMLKDSSLVSVVGVWELTFLAKTQGRAEFKHLEMLITASLVYWAMSICFEMVQARIEAHYGKGDRR</sequence>
<evidence type="ECO:0000256" key="5">
    <source>
        <dbReference type="ARBA" id="ARBA00022692"/>
    </source>
</evidence>
<organism evidence="11 12">
    <name type="scientific">Limibacillus halophilus</name>
    <dbReference type="NCBI Taxonomy" id="1579333"/>
    <lineage>
        <taxon>Bacteria</taxon>
        <taxon>Pseudomonadati</taxon>
        <taxon>Pseudomonadota</taxon>
        <taxon>Alphaproteobacteria</taxon>
        <taxon>Rhodospirillales</taxon>
        <taxon>Rhodovibrionaceae</taxon>
        <taxon>Limibacillus</taxon>
    </lineage>
</organism>
<evidence type="ECO:0000313" key="11">
    <source>
        <dbReference type="EMBL" id="MBB3066736.1"/>
    </source>
</evidence>
<dbReference type="Proteomes" id="UP000581135">
    <property type="component" value="Unassembled WGS sequence"/>
</dbReference>
<name>A0A839SYS6_9PROT</name>
<comment type="similarity">
    <text evidence="2">Belongs to the binding-protein-dependent transport system permease family. HisMQ subfamily.</text>
</comment>
<feature type="transmembrane region" description="Helical" evidence="9">
    <location>
        <begin position="67"/>
        <end position="91"/>
    </location>
</feature>
<feature type="transmembrane region" description="Helical" evidence="9">
    <location>
        <begin position="135"/>
        <end position="158"/>
    </location>
</feature>
<evidence type="ECO:0000256" key="6">
    <source>
        <dbReference type="ARBA" id="ARBA00022970"/>
    </source>
</evidence>
<dbReference type="NCBIfam" id="TIGR01726">
    <property type="entry name" value="HEQRo_perm_3TM"/>
    <property type="match status" value="1"/>
</dbReference>
<evidence type="ECO:0000259" key="10">
    <source>
        <dbReference type="PROSITE" id="PS50928"/>
    </source>
</evidence>
<evidence type="ECO:0000256" key="8">
    <source>
        <dbReference type="ARBA" id="ARBA00023136"/>
    </source>
</evidence>
<keyword evidence="12" id="KW-1185">Reference proteome</keyword>
<keyword evidence="8 9" id="KW-0472">Membrane</keyword>
<keyword evidence="6" id="KW-0029">Amino-acid transport</keyword>
<keyword evidence="7 9" id="KW-1133">Transmembrane helix</keyword>
<dbReference type="Gene3D" id="1.10.3720.10">
    <property type="entry name" value="MetI-like"/>
    <property type="match status" value="1"/>
</dbReference>
<dbReference type="InterPro" id="IPR010065">
    <property type="entry name" value="AA_ABC_transptr_permease_3TM"/>
</dbReference>
<protein>
    <submittedName>
        <fullName evidence="11">Polar amino acid transport system permease protein</fullName>
    </submittedName>
</protein>
<dbReference type="EMBL" id="JACHXA010000010">
    <property type="protein sequence ID" value="MBB3066736.1"/>
    <property type="molecule type" value="Genomic_DNA"/>
</dbReference>
<dbReference type="PANTHER" id="PTHR30614:SF0">
    <property type="entry name" value="L-CYSTINE TRANSPORT SYSTEM PERMEASE PROTEIN TCYL"/>
    <property type="match status" value="1"/>
</dbReference>
<dbReference type="GO" id="GO:0043190">
    <property type="term" value="C:ATP-binding cassette (ABC) transporter complex"/>
    <property type="evidence" value="ECO:0007669"/>
    <property type="project" value="InterPro"/>
</dbReference>
<reference evidence="11 12" key="1">
    <citation type="submission" date="2020-08" db="EMBL/GenBank/DDBJ databases">
        <title>Genomic Encyclopedia of Type Strains, Phase III (KMG-III): the genomes of soil and plant-associated and newly described type strains.</title>
        <authorList>
            <person name="Whitman W."/>
        </authorList>
    </citation>
    <scope>NUCLEOTIDE SEQUENCE [LARGE SCALE GENOMIC DNA]</scope>
    <source>
        <strain evidence="11 12">CECT 8803</strain>
    </source>
</reference>
<dbReference type="Pfam" id="PF00528">
    <property type="entry name" value="BPD_transp_1"/>
    <property type="match status" value="1"/>
</dbReference>
<dbReference type="GO" id="GO:0022857">
    <property type="term" value="F:transmembrane transporter activity"/>
    <property type="evidence" value="ECO:0007669"/>
    <property type="project" value="InterPro"/>
</dbReference>
<evidence type="ECO:0000313" key="12">
    <source>
        <dbReference type="Proteomes" id="UP000581135"/>
    </source>
</evidence>
<feature type="transmembrane region" description="Helical" evidence="9">
    <location>
        <begin position="165"/>
        <end position="190"/>
    </location>
</feature>
<dbReference type="AlphaFoldDB" id="A0A839SYS6"/>
<evidence type="ECO:0000256" key="9">
    <source>
        <dbReference type="RuleBase" id="RU363032"/>
    </source>
</evidence>
<feature type="transmembrane region" description="Helical" evidence="9">
    <location>
        <begin position="31"/>
        <end position="47"/>
    </location>
</feature>
<feature type="domain" description="ABC transmembrane type-1" evidence="10">
    <location>
        <begin position="134"/>
        <end position="322"/>
    </location>
</feature>
<evidence type="ECO:0000256" key="3">
    <source>
        <dbReference type="ARBA" id="ARBA00022448"/>
    </source>
</evidence>
<dbReference type="PANTHER" id="PTHR30614">
    <property type="entry name" value="MEMBRANE COMPONENT OF AMINO ACID ABC TRANSPORTER"/>
    <property type="match status" value="1"/>
</dbReference>
<evidence type="ECO:0000256" key="2">
    <source>
        <dbReference type="ARBA" id="ARBA00010072"/>
    </source>
</evidence>
<gene>
    <name evidence="11" type="ORF">FHR98_003046</name>
</gene>